<comment type="function">
    <text evidence="4">One of the early assembly proteins it binds 23S rRNA. One of the proteins that surrounds the polypeptide exit tunnel on the outside of the ribosome. Forms the main docking site for trigger factor binding to the ribosome.</text>
</comment>
<keyword evidence="3 4" id="KW-0687">Ribonucleoprotein</keyword>
<keyword evidence="2 4" id="KW-0689">Ribosomal protein</keyword>
<comment type="subunit">
    <text evidence="4">Part of the 50S ribosomal subunit. Contacts protein L29, and trigger factor when it is bound to the ribosome.</text>
</comment>
<comment type="caution">
    <text evidence="5">The sequence shown here is derived from an EMBL/GenBank/DDBJ whole genome shotgun (WGS) entry which is preliminary data.</text>
</comment>
<evidence type="ECO:0000256" key="1">
    <source>
        <dbReference type="ARBA" id="ARBA00006700"/>
    </source>
</evidence>
<accession>A0ABT7E231</accession>
<dbReference type="NCBIfam" id="NF004363">
    <property type="entry name" value="PRK05738.2-4"/>
    <property type="match status" value="1"/>
</dbReference>
<comment type="similarity">
    <text evidence="1 4">Belongs to the universal ribosomal protein uL23 family.</text>
</comment>
<evidence type="ECO:0000313" key="6">
    <source>
        <dbReference type="Proteomes" id="UP001172778"/>
    </source>
</evidence>
<dbReference type="Proteomes" id="UP001172778">
    <property type="component" value="Unassembled WGS sequence"/>
</dbReference>
<sequence>MNALNQERLLQVLLAPIVSEKSTLVADRNEQVVFRVASDATKIEVKAAVELLFKVKVDAVQISNVKAKQKRFGRTQGWRKGWKKAYVCLMPGQQIDFSAAE</sequence>
<keyword evidence="6" id="KW-1185">Reference proteome</keyword>
<gene>
    <name evidence="4 5" type="primary">rplW</name>
    <name evidence="5" type="ORF">PZA18_20155</name>
</gene>
<reference evidence="5" key="1">
    <citation type="submission" date="2023-03" db="EMBL/GenBank/DDBJ databases">
        <title>Chitinimonas shenzhenensis gen. nov., sp. nov., a novel member of family Burkholderiaceae isolated from activated sludge collected in Shen Zhen, China.</title>
        <authorList>
            <person name="Wang X."/>
        </authorList>
    </citation>
    <scope>NUCLEOTIDE SEQUENCE</scope>
    <source>
        <strain evidence="5">DQS-5</strain>
    </source>
</reference>
<dbReference type="Gene3D" id="3.30.70.330">
    <property type="match status" value="1"/>
</dbReference>
<dbReference type="EMBL" id="JARRAF010000036">
    <property type="protein sequence ID" value="MDK2126356.1"/>
    <property type="molecule type" value="Genomic_DNA"/>
</dbReference>
<dbReference type="PANTHER" id="PTHR11620">
    <property type="entry name" value="60S RIBOSOMAL PROTEIN L23A"/>
    <property type="match status" value="1"/>
</dbReference>
<evidence type="ECO:0000313" key="5">
    <source>
        <dbReference type="EMBL" id="MDK2126356.1"/>
    </source>
</evidence>
<dbReference type="GO" id="GO:0005840">
    <property type="term" value="C:ribosome"/>
    <property type="evidence" value="ECO:0007669"/>
    <property type="project" value="UniProtKB-KW"/>
</dbReference>
<proteinExistence type="inferred from homology"/>
<dbReference type="InterPro" id="IPR013025">
    <property type="entry name" value="Ribosomal_uL23-like"/>
</dbReference>
<organism evidence="5 6">
    <name type="scientific">Parachitinimonas caeni</name>
    <dbReference type="NCBI Taxonomy" id="3031301"/>
    <lineage>
        <taxon>Bacteria</taxon>
        <taxon>Pseudomonadati</taxon>
        <taxon>Pseudomonadota</taxon>
        <taxon>Betaproteobacteria</taxon>
        <taxon>Neisseriales</taxon>
        <taxon>Chitinibacteraceae</taxon>
        <taxon>Parachitinimonas</taxon>
    </lineage>
</organism>
<evidence type="ECO:0000256" key="4">
    <source>
        <dbReference type="HAMAP-Rule" id="MF_01369"/>
    </source>
</evidence>
<dbReference type="InterPro" id="IPR012677">
    <property type="entry name" value="Nucleotide-bd_a/b_plait_sf"/>
</dbReference>
<name>A0ABT7E231_9NEIS</name>
<protein>
    <recommendedName>
        <fullName evidence="4">Large ribosomal subunit protein uL23</fullName>
    </recommendedName>
</protein>
<keyword evidence="4" id="KW-0694">RNA-binding</keyword>
<evidence type="ECO:0000256" key="2">
    <source>
        <dbReference type="ARBA" id="ARBA00022980"/>
    </source>
</evidence>
<dbReference type="RefSeq" id="WP_284102674.1">
    <property type="nucleotide sequence ID" value="NZ_JARRAF010000036.1"/>
</dbReference>
<dbReference type="Pfam" id="PF00276">
    <property type="entry name" value="Ribosomal_L23"/>
    <property type="match status" value="1"/>
</dbReference>
<dbReference type="HAMAP" id="MF_01369_B">
    <property type="entry name" value="Ribosomal_uL23_B"/>
    <property type="match status" value="1"/>
</dbReference>
<dbReference type="SUPFAM" id="SSF54189">
    <property type="entry name" value="Ribosomal proteins S24e, L23 and L15e"/>
    <property type="match status" value="1"/>
</dbReference>
<dbReference type="NCBIfam" id="NF004359">
    <property type="entry name" value="PRK05738.1-3"/>
    <property type="match status" value="1"/>
</dbReference>
<evidence type="ECO:0000256" key="3">
    <source>
        <dbReference type="ARBA" id="ARBA00023274"/>
    </source>
</evidence>
<keyword evidence="4" id="KW-0699">rRNA-binding</keyword>
<dbReference type="InterPro" id="IPR012678">
    <property type="entry name" value="Ribosomal_uL23/eL15/eS24_sf"/>
</dbReference>